<reference evidence="3" key="1">
    <citation type="submission" date="2022-07" db="EMBL/GenBank/DDBJ databases">
        <authorList>
            <person name="Otstavnykh N."/>
            <person name="Isaeva M."/>
            <person name="Bystritskaya E."/>
        </authorList>
    </citation>
    <scope>NUCLEOTIDE SEQUENCE</scope>
    <source>
        <strain evidence="3">10Alg 79</strain>
    </source>
</reference>
<dbReference type="EMBL" id="JANFFA010000001">
    <property type="protein sequence ID" value="MDQ2093636.1"/>
    <property type="molecule type" value="Genomic_DNA"/>
</dbReference>
<keyword evidence="4" id="KW-1185">Reference proteome</keyword>
<organism evidence="3 4">
    <name type="scientific">Rhodalgimonas zhirmunskyi</name>
    <dbReference type="NCBI Taxonomy" id="2964767"/>
    <lineage>
        <taxon>Bacteria</taxon>
        <taxon>Pseudomonadati</taxon>
        <taxon>Pseudomonadota</taxon>
        <taxon>Alphaproteobacteria</taxon>
        <taxon>Rhodobacterales</taxon>
        <taxon>Roseobacteraceae</taxon>
        <taxon>Rhodalgimonas</taxon>
    </lineage>
</organism>
<dbReference type="AlphaFoldDB" id="A0AAJ1X4L3"/>
<dbReference type="PANTHER" id="PTHR42951">
    <property type="entry name" value="METALLO-BETA-LACTAMASE DOMAIN-CONTAINING"/>
    <property type="match status" value="1"/>
</dbReference>
<dbReference type="Proteomes" id="UP001227162">
    <property type="component" value="Unassembled WGS sequence"/>
</dbReference>
<dbReference type="RefSeq" id="WP_317625219.1">
    <property type="nucleotide sequence ID" value="NZ_JANFFA010000001.1"/>
</dbReference>
<comment type="caution">
    <text evidence="3">The sequence shown here is derived from an EMBL/GenBank/DDBJ whole genome shotgun (WGS) entry which is preliminary data.</text>
</comment>
<evidence type="ECO:0000313" key="4">
    <source>
        <dbReference type="Proteomes" id="UP001227162"/>
    </source>
</evidence>
<dbReference type="SMART" id="SM00849">
    <property type="entry name" value="Lactamase_B"/>
    <property type="match status" value="1"/>
</dbReference>
<dbReference type="PANTHER" id="PTHR42951:SF4">
    <property type="entry name" value="ACYL-COENZYME A THIOESTERASE MBLAC2"/>
    <property type="match status" value="1"/>
</dbReference>
<evidence type="ECO:0000259" key="2">
    <source>
        <dbReference type="SMART" id="SM00849"/>
    </source>
</evidence>
<sequence>MTLPIADPWYDTCHIAPNIWLITEPRVHPIFSANMHLVTGRDADLLIDSGMGIAPLRPVVDKLRGDAKKPLILLSSHTHVDHIGAAHEFETRLVHPVEAEEQAAPSPYSLVSADIPAPLAAMFVEAGYAPLWEYLVDAVPYGGYDLAAYEIKPAPATGTVEDGDIIDLGDWQAEVLHLPGHSPGQLGLWHGESGTLFGGDAVYDGPLIYDGAGMSIDDYAATLKRLRALSVEVVHGGHDPAFGRARLHEMIDDYLALWGKSG</sequence>
<comment type="similarity">
    <text evidence="1">Belongs to the metallo-beta-lactamase superfamily. Class-B beta-lactamase family.</text>
</comment>
<reference evidence="3" key="2">
    <citation type="submission" date="2023-04" db="EMBL/GenBank/DDBJ databases">
        <title>'Rhodoalgimonas zhirmunskyi' gen. nov., isolated from a red alga.</title>
        <authorList>
            <person name="Nedashkovskaya O.I."/>
            <person name="Otstavnykh N.Y."/>
            <person name="Bystritskaya E.P."/>
            <person name="Balabanova L.A."/>
            <person name="Isaeva M.P."/>
        </authorList>
    </citation>
    <scope>NUCLEOTIDE SEQUENCE</scope>
    <source>
        <strain evidence="3">10Alg 79</strain>
    </source>
</reference>
<feature type="domain" description="Metallo-beta-lactamase" evidence="2">
    <location>
        <begin position="32"/>
        <end position="238"/>
    </location>
</feature>
<gene>
    <name evidence="3" type="ORF">NOI20_05910</name>
</gene>
<evidence type="ECO:0000313" key="3">
    <source>
        <dbReference type="EMBL" id="MDQ2093636.1"/>
    </source>
</evidence>
<dbReference type="InterPro" id="IPR036866">
    <property type="entry name" value="RibonucZ/Hydroxyglut_hydro"/>
</dbReference>
<dbReference type="InterPro" id="IPR001279">
    <property type="entry name" value="Metallo-B-lactamas"/>
</dbReference>
<dbReference type="InterPro" id="IPR050855">
    <property type="entry name" value="NDM-1-like"/>
</dbReference>
<dbReference type="GO" id="GO:0017001">
    <property type="term" value="P:antibiotic catabolic process"/>
    <property type="evidence" value="ECO:0007669"/>
    <property type="project" value="UniProtKB-ARBA"/>
</dbReference>
<dbReference type="Gene3D" id="3.60.15.10">
    <property type="entry name" value="Ribonuclease Z/Hydroxyacylglutathione hydrolase-like"/>
    <property type="match status" value="1"/>
</dbReference>
<name>A0AAJ1X4L3_9RHOB</name>
<evidence type="ECO:0000256" key="1">
    <source>
        <dbReference type="ARBA" id="ARBA00005250"/>
    </source>
</evidence>
<accession>A0AAJ1X4L3</accession>
<dbReference type="Pfam" id="PF00753">
    <property type="entry name" value="Lactamase_B"/>
    <property type="match status" value="1"/>
</dbReference>
<dbReference type="SUPFAM" id="SSF56281">
    <property type="entry name" value="Metallo-hydrolase/oxidoreductase"/>
    <property type="match status" value="1"/>
</dbReference>
<protein>
    <submittedName>
        <fullName evidence="3">MBL fold metallo-hydrolase</fullName>
    </submittedName>
</protein>
<proteinExistence type="inferred from homology"/>